<keyword evidence="2" id="KW-0808">Transferase</keyword>
<gene>
    <name evidence="2" type="ORF">MKY91_08840</name>
</gene>
<dbReference type="Proteomes" id="UP001418796">
    <property type="component" value="Unassembled WGS sequence"/>
</dbReference>
<dbReference type="PANTHER" id="PTHR21310">
    <property type="entry name" value="AMINOGLYCOSIDE PHOSPHOTRANSFERASE-RELATED-RELATED"/>
    <property type="match status" value="1"/>
</dbReference>
<dbReference type="SUPFAM" id="SSF56112">
    <property type="entry name" value="Protein kinase-like (PK-like)"/>
    <property type="match status" value="1"/>
</dbReference>
<dbReference type="InterPro" id="IPR051678">
    <property type="entry name" value="AGP_Transferase"/>
</dbReference>
<organism evidence="2 3">
    <name type="scientific">Alkalicoccobacillus gibsonii</name>
    <dbReference type="NCBI Taxonomy" id="79881"/>
    <lineage>
        <taxon>Bacteria</taxon>
        <taxon>Bacillati</taxon>
        <taxon>Bacillota</taxon>
        <taxon>Bacilli</taxon>
        <taxon>Bacillales</taxon>
        <taxon>Bacillaceae</taxon>
        <taxon>Alkalicoccobacillus</taxon>
    </lineage>
</organism>
<keyword evidence="3" id="KW-1185">Reference proteome</keyword>
<dbReference type="RefSeq" id="WP_343130200.1">
    <property type="nucleotide sequence ID" value="NZ_JBCITK010000001.1"/>
</dbReference>
<comment type="caution">
    <text evidence="2">The sequence shown here is derived from an EMBL/GenBank/DDBJ whole genome shotgun (WGS) entry which is preliminary data.</text>
</comment>
<proteinExistence type="predicted"/>
<reference evidence="2 3" key="1">
    <citation type="submission" date="2024-03" db="EMBL/GenBank/DDBJ databases">
        <title>Bacilli Hybrid Assemblies.</title>
        <authorList>
            <person name="Kovac J."/>
        </authorList>
    </citation>
    <scope>NUCLEOTIDE SEQUENCE [LARGE SCALE GENOMIC DNA]</scope>
    <source>
        <strain evidence="2 3">FSL R7-0666</strain>
    </source>
</reference>
<dbReference type="InterPro" id="IPR011009">
    <property type="entry name" value="Kinase-like_dom_sf"/>
</dbReference>
<evidence type="ECO:0000259" key="1">
    <source>
        <dbReference type="Pfam" id="PF01636"/>
    </source>
</evidence>
<evidence type="ECO:0000313" key="3">
    <source>
        <dbReference type="Proteomes" id="UP001418796"/>
    </source>
</evidence>
<name>A0ABU9VH68_9BACI</name>
<dbReference type="Pfam" id="PF01636">
    <property type="entry name" value="APH"/>
    <property type="match status" value="1"/>
</dbReference>
<dbReference type="EC" id="2.7.1.-" evidence="2"/>
<dbReference type="EMBL" id="JBCITK010000001">
    <property type="protein sequence ID" value="MEN0643249.1"/>
    <property type="molecule type" value="Genomic_DNA"/>
</dbReference>
<sequence length="250" mass="28594">MKLGKPIAKGNSATMYKVNGKMVKVFNQNLDATYVEYEAAKQRIVYQTSLFVPEVIELTKVEGKQAIIMEYIEGKTLGELFQENGEQVRRYLEQSIDVQKTIHQITSTKSLEKMSEKLTRQIHEASLLSKDQKRECLMLLNSIFDGDTLCHGDLHLFNLIQTSTKEIAIIDWIDASMGDARADVCRSYLLYTQHSVELAELYLEIYCDRSGKTKEDILQWLPVIAAARLSEHVQTEDSKRLVQYVESAFS</sequence>
<dbReference type="InterPro" id="IPR002575">
    <property type="entry name" value="Aminoglycoside_PTrfase"/>
</dbReference>
<evidence type="ECO:0000313" key="2">
    <source>
        <dbReference type="EMBL" id="MEN0643249.1"/>
    </source>
</evidence>
<dbReference type="GO" id="GO:0016740">
    <property type="term" value="F:transferase activity"/>
    <property type="evidence" value="ECO:0007669"/>
    <property type="project" value="UniProtKB-KW"/>
</dbReference>
<protein>
    <submittedName>
        <fullName evidence="2">Aminoglycoside phosphotransferase family protein</fullName>
        <ecNumber evidence="2">2.7.1.-</ecNumber>
    </submittedName>
</protein>
<dbReference type="Gene3D" id="3.90.1200.10">
    <property type="match status" value="1"/>
</dbReference>
<accession>A0ABU9VH68</accession>
<feature type="domain" description="Aminoglycoside phosphotransferase" evidence="1">
    <location>
        <begin position="5"/>
        <end position="210"/>
    </location>
</feature>